<dbReference type="InterPro" id="IPR001127">
    <property type="entry name" value="PTS_EIIA_1_perm"/>
</dbReference>
<dbReference type="PANTHER" id="PTHR45008:SF1">
    <property type="entry name" value="PTS SYSTEM GLUCOSE-SPECIFIC EIIA COMPONENT"/>
    <property type="match status" value="1"/>
</dbReference>
<evidence type="ECO:0000256" key="7">
    <source>
        <dbReference type="ARBA" id="ARBA00022777"/>
    </source>
</evidence>
<dbReference type="Gene3D" id="2.70.70.10">
    <property type="entry name" value="Glucose Permease (Domain IIA)"/>
    <property type="match status" value="1"/>
</dbReference>
<comment type="subcellular location">
    <subcellularLocation>
        <location evidence="2">Cell membrane</location>
        <topology evidence="2">Multi-pass membrane protein</topology>
    </subcellularLocation>
    <subcellularLocation>
        <location evidence="1">Cytoplasm</location>
    </subcellularLocation>
</comment>
<dbReference type="GO" id="GO:0009401">
    <property type="term" value="P:phosphoenolpyruvate-dependent sugar phosphotransferase system"/>
    <property type="evidence" value="ECO:0007669"/>
    <property type="project" value="UniProtKB-KW"/>
</dbReference>
<dbReference type="FunFam" id="2.70.70.10:FF:000001">
    <property type="entry name" value="PTS system glucose-specific IIA component"/>
    <property type="match status" value="1"/>
</dbReference>
<keyword evidence="5" id="KW-0808">Transferase</keyword>
<dbReference type="RefSeq" id="WP_010746424.1">
    <property type="nucleotide sequence ID" value="NZ_BAAAXM010000005.1"/>
</dbReference>
<proteinExistence type="predicted"/>
<keyword evidence="4 9" id="KW-0762">Sugar transport</keyword>
<evidence type="ECO:0000259" key="8">
    <source>
        <dbReference type="PROSITE" id="PS51093"/>
    </source>
</evidence>
<reference evidence="9" key="1">
    <citation type="submission" date="2023-03" db="EMBL/GenBank/DDBJ databases">
        <authorList>
            <person name="Shen W."/>
            <person name="Cai J."/>
        </authorList>
    </citation>
    <scope>NUCLEOTIDE SEQUENCE</scope>
    <source>
        <strain evidence="9">B646-2</strain>
    </source>
</reference>
<dbReference type="EMBL" id="JARPXM010000018">
    <property type="protein sequence ID" value="MDT2539503.1"/>
    <property type="molecule type" value="Genomic_DNA"/>
</dbReference>
<organism evidence="9 10">
    <name type="scientific">Enterococcus raffinosus</name>
    <dbReference type="NCBI Taxonomy" id="71452"/>
    <lineage>
        <taxon>Bacteria</taxon>
        <taxon>Bacillati</taxon>
        <taxon>Bacillota</taxon>
        <taxon>Bacilli</taxon>
        <taxon>Lactobacillales</taxon>
        <taxon>Enterococcaceae</taxon>
        <taxon>Enterococcus</taxon>
    </lineage>
</organism>
<evidence type="ECO:0000256" key="4">
    <source>
        <dbReference type="ARBA" id="ARBA00022597"/>
    </source>
</evidence>
<evidence type="ECO:0000256" key="1">
    <source>
        <dbReference type="ARBA" id="ARBA00004496"/>
    </source>
</evidence>
<dbReference type="InterPro" id="IPR011055">
    <property type="entry name" value="Dup_hybrid_motif"/>
</dbReference>
<dbReference type="Proteomes" id="UP001249240">
    <property type="component" value="Unassembled WGS sequence"/>
</dbReference>
<comment type="caution">
    <text evidence="9">The sequence shown here is derived from an EMBL/GenBank/DDBJ whole genome shotgun (WGS) entry which is preliminary data.</text>
</comment>
<gene>
    <name evidence="9" type="ORF">P7D78_15305</name>
</gene>
<keyword evidence="3" id="KW-0813">Transport</keyword>
<protein>
    <submittedName>
        <fullName evidence="9">PTS glucose transporter subunit IIA</fullName>
    </submittedName>
</protein>
<evidence type="ECO:0000256" key="6">
    <source>
        <dbReference type="ARBA" id="ARBA00022683"/>
    </source>
</evidence>
<sequence>MFSMFKKKKQGVIFSPVKGQLIPLSEVSDPVFSQGMMGPGFAVEPASNEIFSPVTGIVTSIFPTKHAIGLEMSDGKEVLLHIGIDTVELQGQGFDVLVGEAAKVTPETKLAVVDREYLKAQGKASTIMFLFPGDTESYVTKSKAVEAAEEIKFT</sequence>
<name>A0AAW8SXC6_9ENTE</name>
<evidence type="ECO:0000313" key="9">
    <source>
        <dbReference type="EMBL" id="MDT2539503.1"/>
    </source>
</evidence>
<dbReference type="SUPFAM" id="SSF51261">
    <property type="entry name" value="Duplicated hybrid motif"/>
    <property type="match status" value="1"/>
</dbReference>
<dbReference type="PROSITE" id="PS51093">
    <property type="entry name" value="PTS_EIIA_TYPE_1"/>
    <property type="match status" value="1"/>
</dbReference>
<evidence type="ECO:0000256" key="2">
    <source>
        <dbReference type="ARBA" id="ARBA00004651"/>
    </source>
</evidence>
<keyword evidence="6" id="KW-0598">Phosphotransferase system</keyword>
<dbReference type="Pfam" id="PF00358">
    <property type="entry name" value="PTS_EIIA_1"/>
    <property type="match status" value="1"/>
</dbReference>
<feature type="domain" description="PTS EIIA type-1" evidence="8">
    <location>
        <begin position="29"/>
        <end position="133"/>
    </location>
</feature>
<dbReference type="PANTHER" id="PTHR45008">
    <property type="entry name" value="PTS SYSTEM GLUCOSE-SPECIFIC EIIA COMPONENT"/>
    <property type="match status" value="1"/>
</dbReference>
<evidence type="ECO:0000313" key="10">
    <source>
        <dbReference type="Proteomes" id="UP001249240"/>
    </source>
</evidence>
<dbReference type="AlphaFoldDB" id="A0AAW8SXC6"/>
<keyword evidence="7" id="KW-0418">Kinase</keyword>
<dbReference type="InterPro" id="IPR050890">
    <property type="entry name" value="PTS_EIIA_component"/>
</dbReference>
<dbReference type="GO" id="GO:0005737">
    <property type="term" value="C:cytoplasm"/>
    <property type="evidence" value="ECO:0007669"/>
    <property type="project" value="UniProtKB-SubCell"/>
</dbReference>
<dbReference type="PROSITE" id="PS00371">
    <property type="entry name" value="PTS_EIIA_TYPE_1_HIS"/>
    <property type="match status" value="1"/>
</dbReference>
<evidence type="ECO:0000256" key="5">
    <source>
        <dbReference type="ARBA" id="ARBA00022679"/>
    </source>
</evidence>
<dbReference type="NCBIfam" id="TIGR00830">
    <property type="entry name" value="PTBA"/>
    <property type="match status" value="1"/>
</dbReference>
<dbReference type="GO" id="GO:0005886">
    <property type="term" value="C:plasma membrane"/>
    <property type="evidence" value="ECO:0007669"/>
    <property type="project" value="UniProtKB-SubCell"/>
</dbReference>
<evidence type="ECO:0000256" key="3">
    <source>
        <dbReference type="ARBA" id="ARBA00022448"/>
    </source>
</evidence>
<dbReference type="GO" id="GO:0016301">
    <property type="term" value="F:kinase activity"/>
    <property type="evidence" value="ECO:0007669"/>
    <property type="project" value="UniProtKB-KW"/>
</dbReference>
<accession>A0AAW8SXC6</accession>